<protein>
    <submittedName>
        <fullName evidence="1">Uncharacterized protein</fullName>
    </submittedName>
</protein>
<comment type="caution">
    <text evidence="1">The sequence shown here is derived from an EMBL/GenBank/DDBJ whole genome shotgun (WGS) entry which is preliminary data.</text>
</comment>
<name>A0ABS5FAB0_9PROT</name>
<evidence type="ECO:0000313" key="2">
    <source>
        <dbReference type="Proteomes" id="UP001196870"/>
    </source>
</evidence>
<organism evidence="1 2">
    <name type="scientific">Plastoroseomonas hellenica</name>
    <dbReference type="NCBI Taxonomy" id="2687306"/>
    <lineage>
        <taxon>Bacteria</taxon>
        <taxon>Pseudomonadati</taxon>
        <taxon>Pseudomonadota</taxon>
        <taxon>Alphaproteobacteria</taxon>
        <taxon>Acetobacterales</taxon>
        <taxon>Acetobacteraceae</taxon>
        <taxon>Plastoroseomonas</taxon>
    </lineage>
</organism>
<gene>
    <name evidence="1" type="ORF">GXW71_34445</name>
</gene>
<dbReference type="RefSeq" id="WP_211858569.1">
    <property type="nucleotide sequence ID" value="NZ_JAAGBB010000129.1"/>
</dbReference>
<sequence>MFWETLLPECFDDRDVTFAARQADTELAVATIGAAKAEGVTRQQFEDVAIAYAEDQLPAQERQIEVVGDTIDRLRELWPAA</sequence>
<accession>A0ABS5FAB0</accession>
<dbReference type="EMBL" id="JAAGBB010000129">
    <property type="protein sequence ID" value="MBR0669493.1"/>
    <property type="molecule type" value="Genomic_DNA"/>
</dbReference>
<keyword evidence="2" id="KW-1185">Reference proteome</keyword>
<dbReference type="Proteomes" id="UP001196870">
    <property type="component" value="Unassembled WGS sequence"/>
</dbReference>
<reference evidence="2" key="1">
    <citation type="journal article" date="2021" name="Syst. Appl. Microbiol.">
        <title>Roseomonas hellenica sp. nov., isolated from roots of wild-growing Alkanna tinctoria.</title>
        <authorList>
            <person name="Rat A."/>
            <person name="Naranjo H.D."/>
            <person name="Lebbe L."/>
            <person name="Cnockaert M."/>
            <person name="Krigas N."/>
            <person name="Grigoriadou K."/>
            <person name="Maloupa E."/>
            <person name="Willems A."/>
        </authorList>
    </citation>
    <scope>NUCLEOTIDE SEQUENCE [LARGE SCALE GENOMIC DNA]</scope>
    <source>
        <strain evidence="2">LMG 31523</strain>
    </source>
</reference>
<proteinExistence type="predicted"/>
<evidence type="ECO:0000313" key="1">
    <source>
        <dbReference type="EMBL" id="MBR0669493.1"/>
    </source>
</evidence>